<proteinExistence type="predicted"/>
<protein>
    <submittedName>
        <fullName evidence="1">Uncharacterized protein</fullName>
    </submittedName>
</protein>
<name>A0ABX6LDE9_9BACT</name>
<dbReference type="EMBL" id="CP051204">
    <property type="protein sequence ID" value="QJB37997.1"/>
    <property type="molecule type" value="Genomic_DNA"/>
</dbReference>
<dbReference type="Proteomes" id="UP000503144">
    <property type="component" value="Chromosome"/>
</dbReference>
<dbReference type="RefSeq" id="WP_168860404.1">
    <property type="nucleotide sequence ID" value="NZ_CP051204.2"/>
</dbReference>
<organism evidence="1 2">
    <name type="scientific">Chitinophaga oryzae</name>
    <dbReference type="NCBI Taxonomy" id="2725414"/>
    <lineage>
        <taxon>Bacteria</taxon>
        <taxon>Pseudomonadati</taxon>
        <taxon>Bacteroidota</taxon>
        <taxon>Chitinophagia</taxon>
        <taxon>Chitinophagales</taxon>
        <taxon>Chitinophagaceae</taxon>
        <taxon>Chitinophaga</taxon>
    </lineage>
</organism>
<reference evidence="1" key="1">
    <citation type="submission" date="2020-09" db="EMBL/GenBank/DDBJ databases">
        <authorList>
            <person name="Kittiwongwattana C."/>
        </authorList>
    </citation>
    <scope>NUCLEOTIDE SEQUENCE</scope>
    <source>
        <strain evidence="1">1303</strain>
    </source>
</reference>
<evidence type="ECO:0000313" key="1">
    <source>
        <dbReference type="EMBL" id="QJB37997.1"/>
    </source>
</evidence>
<evidence type="ECO:0000313" key="2">
    <source>
        <dbReference type="Proteomes" id="UP000503144"/>
    </source>
</evidence>
<accession>A0ABX6LDE9</accession>
<sequence length="1262" mass="139740">MNSPVIVPMELDVLLANTALMDRDQFRLWYYSYASMRNKTWSDPEPPAFTDGHAMPGTGAYLHWTLPRSLRVGKADSTSDFPLIPNRWLIVRIYRDAGGQNVQQTWMLEADCPNPDNDPNSCYFIVNDTVKNNWAGSGDTNRSGAFLIPFDQGDNSDTQSYYLSIGRAFDLSGWKEAYPENMFITALGPGNAEFCGYIGFNLGVLSFYDSLAGVPDTTSLSYMVTGWYADPGSDILVTGNTGFTGAATADAVLTALNWQLAQGQSAGDSNITLYSGMSFNLPWNATAEQPPANDELQKLRDSRHMSVCVANTGLEAFSTLVATQLENMQGYTDPGKTLELLRAFQFDLLPELNNVNGTQLVNERIQQAWFNAHFGGNRWKIVPSTENQQAAGYQISAGDAAWLQQLNQDQQALDEALTQLLSLQWDLNAVWWKYHSLQRTFYNADQNWPKISADQLKPYLDPDDPKSTMGQVLAQLKVVNDLLPKVPQPQKGVANQQDALQQGIATFAQSKQISAGYVLKAVAQPRYWLPNNPNIIVSGVSLDPLGDPETALQVRLPSQLIQSFTIDNQQISASTLGNIIPSLTSAQPLPANVQDIYTEFFLLDPANAAQIAQKTGLSPDDVYNAMNAHETTCYTTGVLPAFDLSEWQQQWSPLFMEWQMTHTPVPFAWQNTPNWTFDGTDYKMTASPQGQGTPYIISGRAALSTHTQMTFGARLKAFARQYNDGDLNDLWKEINDTDQWRFLSQELADTNDYLAQRDKRLYRKPGHAAFTYQNQQLTYSKIMGYPDDTNIYPFDTPSFAQGLVNTLPAVNKDGPSEFPFHQVRGGEFYFTQLVIYDKFGRILELVQPADGGVFDADSFPLMVDTAFAVEHKLSAGINAPFQVPPRVLQPSRLNMLLADYRDKSNVLGITSDVNPICGWVVVNHVDKSLLLFFPDGSNAGEILLLADTNGMHIQWTPPPNNNLVSLADVGNRSKQLGAFATALIAKTPTAFDAFLKAIDSTLWTVDPLGKRTDQDLSLFIGRPLALVALTLQLKLNGQVLKSEDWPFPLQDVPPDPHVPSLGACVFDVRFGDQASREDGVIGYFEAENYDLFNCVVTPDSSDNYLQQIGPLDSDNGNYVQLSFDDADPVYLTVLADPRASIHAFTGILPVKEVKLPEEFVEKPLSSLDITFRAGPVLSAIQPSDQMAGQPLHADALTYLPVSAKFGVWSWWQNTVADPGTSSASFSWQGYTLTKATTTADFNKYTSSLHDGYLQFITDQDSK</sequence>
<gene>
    <name evidence="1" type="ORF">HF324_09090</name>
</gene>
<keyword evidence="2" id="KW-1185">Reference proteome</keyword>